<evidence type="ECO:0000259" key="3">
    <source>
        <dbReference type="SMART" id="SM00822"/>
    </source>
</evidence>
<gene>
    <name evidence="4" type="ORF">SAMN02745194_02225</name>
</gene>
<evidence type="ECO:0000256" key="1">
    <source>
        <dbReference type="ARBA" id="ARBA00006484"/>
    </source>
</evidence>
<evidence type="ECO:0000313" key="4">
    <source>
        <dbReference type="EMBL" id="SHJ29672.1"/>
    </source>
</evidence>
<dbReference type="InterPro" id="IPR002347">
    <property type="entry name" value="SDR_fam"/>
</dbReference>
<dbReference type="PRINTS" id="PR00080">
    <property type="entry name" value="SDRFAMILY"/>
</dbReference>
<organism evidence="4 5">
    <name type="scientific">Muricoccus roseus</name>
    <dbReference type="NCBI Taxonomy" id="198092"/>
    <lineage>
        <taxon>Bacteria</taxon>
        <taxon>Pseudomonadati</taxon>
        <taxon>Pseudomonadota</taxon>
        <taxon>Alphaproteobacteria</taxon>
        <taxon>Acetobacterales</taxon>
        <taxon>Roseomonadaceae</taxon>
        <taxon>Muricoccus</taxon>
    </lineage>
</organism>
<feature type="domain" description="Ketoreductase" evidence="3">
    <location>
        <begin position="9"/>
        <end position="206"/>
    </location>
</feature>
<dbReference type="EMBL" id="FQZF01000011">
    <property type="protein sequence ID" value="SHJ29672.1"/>
    <property type="molecule type" value="Genomic_DNA"/>
</dbReference>
<dbReference type="Proteomes" id="UP000184387">
    <property type="component" value="Unassembled WGS sequence"/>
</dbReference>
<dbReference type="PROSITE" id="PS00061">
    <property type="entry name" value="ADH_SHORT"/>
    <property type="match status" value="1"/>
</dbReference>
<dbReference type="InterPro" id="IPR057326">
    <property type="entry name" value="KR_dom"/>
</dbReference>
<evidence type="ECO:0000256" key="2">
    <source>
        <dbReference type="RuleBase" id="RU000363"/>
    </source>
</evidence>
<dbReference type="AlphaFoldDB" id="A0A1M6I5G7"/>
<accession>A0A1M6I5G7</accession>
<protein>
    <submittedName>
        <fullName evidence="4">NAD(P)-dependent dehydrogenase, short-chain alcohol dehydrogenase family</fullName>
    </submittedName>
</protein>
<dbReference type="InterPro" id="IPR020904">
    <property type="entry name" value="Sc_DH/Rdtase_CS"/>
</dbReference>
<dbReference type="STRING" id="198092.SAMN02745194_02225"/>
<reference evidence="4 5" key="1">
    <citation type="submission" date="2016-11" db="EMBL/GenBank/DDBJ databases">
        <authorList>
            <person name="Jaros S."/>
            <person name="Januszkiewicz K."/>
            <person name="Wedrychowicz H."/>
        </authorList>
    </citation>
    <scope>NUCLEOTIDE SEQUENCE [LARGE SCALE GENOMIC DNA]</scope>
    <source>
        <strain evidence="4 5">DSM 14916</strain>
    </source>
</reference>
<dbReference type="PRINTS" id="PR00081">
    <property type="entry name" value="GDHRDH"/>
</dbReference>
<evidence type="ECO:0000313" key="5">
    <source>
        <dbReference type="Proteomes" id="UP000184387"/>
    </source>
</evidence>
<dbReference type="PANTHER" id="PTHR42760:SF129">
    <property type="entry name" value="OXIDOREDUCTASE"/>
    <property type="match status" value="1"/>
</dbReference>
<dbReference type="SUPFAM" id="SSF51735">
    <property type="entry name" value="NAD(P)-binding Rossmann-fold domains"/>
    <property type="match status" value="1"/>
</dbReference>
<dbReference type="Pfam" id="PF00106">
    <property type="entry name" value="adh_short"/>
    <property type="match status" value="1"/>
</dbReference>
<dbReference type="GO" id="GO:0030497">
    <property type="term" value="P:fatty acid elongation"/>
    <property type="evidence" value="ECO:0007669"/>
    <property type="project" value="TreeGrafter"/>
</dbReference>
<dbReference type="FunFam" id="3.40.50.720:FF:000084">
    <property type="entry name" value="Short-chain dehydrogenase reductase"/>
    <property type="match status" value="1"/>
</dbReference>
<name>A0A1M6I5G7_9PROT</name>
<keyword evidence="5" id="KW-1185">Reference proteome</keyword>
<dbReference type="GO" id="GO:0016616">
    <property type="term" value="F:oxidoreductase activity, acting on the CH-OH group of donors, NAD or NADP as acceptor"/>
    <property type="evidence" value="ECO:0007669"/>
    <property type="project" value="TreeGrafter"/>
</dbReference>
<comment type="similarity">
    <text evidence="1 2">Belongs to the short-chain dehydrogenases/reductases (SDR) family.</text>
</comment>
<dbReference type="InterPro" id="IPR036291">
    <property type="entry name" value="NAD(P)-bd_dom_sf"/>
</dbReference>
<proteinExistence type="inferred from homology"/>
<dbReference type="Gene3D" id="3.40.50.720">
    <property type="entry name" value="NAD(P)-binding Rossmann-like Domain"/>
    <property type="match status" value="1"/>
</dbReference>
<dbReference type="SMART" id="SM00822">
    <property type="entry name" value="PKS_KR"/>
    <property type="match status" value="1"/>
</dbReference>
<dbReference type="PANTHER" id="PTHR42760">
    <property type="entry name" value="SHORT-CHAIN DEHYDROGENASES/REDUCTASES FAMILY MEMBER"/>
    <property type="match status" value="1"/>
</dbReference>
<dbReference type="RefSeq" id="WP_217659635.1">
    <property type="nucleotide sequence ID" value="NZ_FQZF01000011.1"/>
</dbReference>
<dbReference type="CDD" id="cd05233">
    <property type="entry name" value="SDR_c"/>
    <property type="match status" value="1"/>
</dbReference>
<sequence length="254" mass="26362">MSPGPLQGRVALVTGGAAGIGLALAEGLVRRGASVVIGDLEGAEAAAERLRAEGLAVHGVVGDVTSEPAVATMVEAAERRFGGLDILVNNAGIYASLTPKPFEELDVAEWRRVLDVNVIGTFLCCRGVLPAMQRRGGGRVVNISSGVAFKGNPYMAHYVASKGAVVSLTRALATEMGRHAVLVNSVAPGFTLSENVLRNPTLIAGVKEPSLRNRVLGRDMLPDDLVGAVCFFAGPDSAFITGQTLVVDGGAYYH</sequence>